<dbReference type="EMBL" id="JAUEPT010000001">
    <property type="protein sequence ID" value="KAK0456816.1"/>
    <property type="molecule type" value="Genomic_DNA"/>
</dbReference>
<protein>
    <submittedName>
        <fullName evidence="1">Uncharacterized protein</fullName>
    </submittedName>
</protein>
<dbReference type="Gene3D" id="3.20.20.70">
    <property type="entry name" value="Aldolase class I"/>
    <property type="match status" value="1"/>
</dbReference>
<proteinExistence type="predicted"/>
<dbReference type="PROSITE" id="PS51257">
    <property type="entry name" value="PROKAR_LIPOPROTEIN"/>
    <property type="match status" value="1"/>
</dbReference>
<evidence type="ECO:0000313" key="2">
    <source>
        <dbReference type="Proteomes" id="UP001175226"/>
    </source>
</evidence>
<dbReference type="InterPro" id="IPR013785">
    <property type="entry name" value="Aldolase_TIM"/>
</dbReference>
<gene>
    <name evidence="1" type="ORF">EV421DRAFT_1896012</name>
</gene>
<sequence length="126" mass="14020">MGQENKNCAVAFSITSITSLSSYGCSMSYYISWIELILKTPAPNSHKAFITSSLRINVGNRKPGTGSRIAVELTTSRPNIPGSPPKGYIFDDLRELLNGFEMENRRDPTLTISLKLPPYLYQQQTC</sequence>
<keyword evidence="2" id="KW-1185">Reference proteome</keyword>
<dbReference type="Proteomes" id="UP001175226">
    <property type="component" value="Unassembled WGS sequence"/>
</dbReference>
<accession>A0AA39K916</accession>
<comment type="caution">
    <text evidence="1">The sequence shown here is derived from an EMBL/GenBank/DDBJ whole genome shotgun (WGS) entry which is preliminary data.</text>
</comment>
<evidence type="ECO:0000313" key="1">
    <source>
        <dbReference type="EMBL" id="KAK0456816.1"/>
    </source>
</evidence>
<reference evidence="1" key="1">
    <citation type="submission" date="2023-06" db="EMBL/GenBank/DDBJ databases">
        <authorList>
            <consortium name="Lawrence Berkeley National Laboratory"/>
            <person name="Ahrendt S."/>
            <person name="Sahu N."/>
            <person name="Indic B."/>
            <person name="Wong-Bajracharya J."/>
            <person name="Merenyi Z."/>
            <person name="Ke H.-M."/>
            <person name="Monk M."/>
            <person name="Kocsube S."/>
            <person name="Drula E."/>
            <person name="Lipzen A."/>
            <person name="Balint B."/>
            <person name="Henrissat B."/>
            <person name="Andreopoulos B."/>
            <person name="Martin F.M."/>
            <person name="Harder C.B."/>
            <person name="Rigling D."/>
            <person name="Ford K.L."/>
            <person name="Foster G.D."/>
            <person name="Pangilinan J."/>
            <person name="Papanicolaou A."/>
            <person name="Barry K."/>
            <person name="LaButti K."/>
            <person name="Viragh M."/>
            <person name="Koriabine M."/>
            <person name="Yan M."/>
            <person name="Riley R."/>
            <person name="Champramary S."/>
            <person name="Plett K.L."/>
            <person name="Tsai I.J."/>
            <person name="Slot J."/>
            <person name="Sipos G."/>
            <person name="Plett J."/>
            <person name="Nagy L.G."/>
            <person name="Grigoriev I.V."/>
        </authorList>
    </citation>
    <scope>NUCLEOTIDE SEQUENCE</scope>
    <source>
        <strain evidence="1">FPL87.14</strain>
    </source>
</reference>
<name>A0AA39K916_9AGAR</name>
<organism evidence="1 2">
    <name type="scientific">Armillaria borealis</name>
    <dbReference type="NCBI Taxonomy" id="47425"/>
    <lineage>
        <taxon>Eukaryota</taxon>
        <taxon>Fungi</taxon>
        <taxon>Dikarya</taxon>
        <taxon>Basidiomycota</taxon>
        <taxon>Agaricomycotina</taxon>
        <taxon>Agaricomycetes</taxon>
        <taxon>Agaricomycetidae</taxon>
        <taxon>Agaricales</taxon>
        <taxon>Marasmiineae</taxon>
        <taxon>Physalacriaceae</taxon>
        <taxon>Armillaria</taxon>
    </lineage>
</organism>
<dbReference type="AlphaFoldDB" id="A0AA39K916"/>